<dbReference type="PROSITE" id="PS00018">
    <property type="entry name" value="EF_HAND_1"/>
    <property type="match status" value="1"/>
</dbReference>
<evidence type="ECO:0000313" key="4">
    <source>
        <dbReference type="Proteomes" id="UP001496674"/>
    </source>
</evidence>
<dbReference type="InterPro" id="IPR006626">
    <property type="entry name" value="PbH1"/>
</dbReference>
<dbReference type="NCBIfam" id="NF041518">
    <property type="entry name" value="choice_anch_Q"/>
    <property type="match status" value="1"/>
</dbReference>
<dbReference type="SMART" id="SM00710">
    <property type="entry name" value="PbH1"/>
    <property type="match status" value="6"/>
</dbReference>
<dbReference type="NCBIfam" id="TIGR04183">
    <property type="entry name" value="Por_Secre_tail"/>
    <property type="match status" value="1"/>
</dbReference>
<dbReference type="InterPro" id="IPR018247">
    <property type="entry name" value="EF_Hand_1_Ca_BS"/>
</dbReference>
<evidence type="ECO:0000256" key="1">
    <source>
        <dbReference type="ARBA" id="ARBA00016512"/>
    </source>
</evidence>
<proteinExistence type="predicted"/>
<evidence type="ECO:0000313" key="3">
    <source>
        <dbReference type="EMBL" id="BEG99905.1"/>
    </source>
</evidence>
<dbReference type="SUPFAM" id="SSF51126">
    <property type="entry name" value="Pectin lyase-like"/>
    <property type="match status" value="1"/>
</dbReference>
<dbReference type="InterPro" id="IPR039448">
    <property type="entry name" value="Beta_helix"/>
</dbReference>
<dbReference type="EMBL" id="AP028055">
    <property type="protein sequence ID" value="BEG99905.1"/>
    <property type="molecule type" value="Genomic_DNA"/>
</dbReference>
<dbReference type="Gene3D" id="2.60.120.260">
    <property type="entry name" value="Galactose-binding domain-like"/>
    <property type="match status" value="1"/>
</dbReference>
<protein>
    <recommendedName>
        <fullName evidence="1">Probable pectate lyase C</fullName>
    </recommendedName>
</protein>
<dbReference type="Gene3D" id="2.160.20.10">
    <property type="entry name" value="Single-stranded right-handed beta-helix, Pectin lyase-like"/>
    <property type="match status" value="1"/>
</dbReference>
<dbReference type="InterPro" id="IPR012334">
    <property type="entry name" value="Pectin_lyas_fold"/>
</dbReference>
<dbReference type="Pfam" id="PF13229">
    <property type="entry name" value="Beta_helix"/>
    <property type="match status" value="1"/>
</dbReference>
<dbReference type="Proteomes" id="UP001496674">
    <property type="component" value="Chromosome"/>
</dbReference>
<feature type="domain" description="Right handed beta helix" evidence="2">
    <location>
        <begin position="201"/>
        <end position="343"/>
    </location>
</feature>
<evidence type="ECO:0000259" key="2">
    <source>
        <dbReference type="Pfam" id="PF13229"/>
    </source>
</evidence>
<dbReference type="InterPro" id="IPR011050">
    <property type="entry name" value="Pectin_lyase_fold/virulence"/>
</dbReference>
<dbReference type="InterPro" id="IPR026444">
    <property type="entry name" value="Secre_tail"/>
</dbReference>
<dbReference type="RefSeq" id="WP_353330802.1">
    <property type="nucleotide sequence ID" value="NZ_AP028055.1"/>
</dbReference>
<keyword evidence="4" id="KW-1185">Reference proteome</keyword>
<name>A0ABN6Z5W4_9BACE</name>
<gene>
    <name evidence="3" type="ORF">BSYN_21700</name>
</gene>
<reference evidence="3 4" key="1">
    <citation type="submission" date="2023-04" db="EMBL/GenBank/DDBJ databases">
        <title>Draft genome sequence of acteroides sedimenti strain YN3PY1.</title>
        <authorList>
            <person name="Yoshida N."/>
        </authorList>
    </citation>
    <scope>NUCLEOTIDE SEQUENCE [LARGE SCALE GENOMIC DNA]</scope>
    <source>
        <strain evidence="3 4">YN3PY1</strain>
    </source>
</reference>
<sequence length="697" mass="74875">MEKKSHVKAIALLLMFFCLNGNLLSKTIYYVKTRGFGDGSSWASAAGNIQTMIDKAVAGDEVWVAKGLYFPTTETIARDARSRTYVLKDGVNVLGGFAGTESAIPQRALADLDKNGKIDSWEFVNATLLSGDIDGVEDVWTKTINSDGKTWEWTITGNTGNCYRVVTCQTDFTNKTNFDGFSIKGANGYETQLGGGIYGMANLSIANCTVNNCYAYGSGGGIYVLSSSVANCTISNCSTEYNGGGIYSESSSVANCTVSNCSTDMGGIYVLSSSVANCTVSNCSADYFQGGGIYAVTAYVANCTVCNCSVVDKGGGIYAIGTSTVANCAVNNCYAADKGGGIFADIYSTVAYCAASNNKTGSGGPDISGGLQMSNISPFVETAYIKPTSYIGIATTEAQQAELLSANWRLREASPCINAGIQTSVVTNNDIDGNPRIQYGLIDIGAYEFSVPTIQLPAVENFNNWTNFDGSNVLYNSATINGGPLQISWGIENQKAVFSWKTNLTSAYSEAFFTYQIDATKATNVFLRYDMYFKAYAGTITPLGTEKLGVDFSTDLQAWTSITSYSNQNGTIANKNYLHDISALAAGKTFFIRFNANGANSNRIEKWEIDNIIVDTDGKTAVQPTQEDKYKYSINNGMLIISNLDKGAFVQIYDVSGKLLNNENAMSKTDYYTLPCHGVYFITISSDSGDEKKKVVW</sequence>
<accession>A0ABN6Z5W4</accession>
<organism evidence="3 4">
    <name type="scientific">Bacteroides sedimenti</name>
    <dbReference type="NCBI Taxonomy" id="2136147"/>
    <lineage>
        <taxon>Bacteria</taxon>
        <taxon>Pseudomonadati</taxon>
        <taxon>Bacteroidota</taxon>
        <taxon>Bacteroidia</taxon>
        <taxon>Bacteroidales</taxon>
        <taxon>Bacteroidaceae</taxon>
        <taxon>Bacteroides</taxon>
    </lineage>
</organism>
<dbReference type="InterPro" id="IPR059226">
    <property type="entry name" value="Choice_anch_Q_dom"/>
</dbReference>